<gene>
    <name evidence="4" type="ORF">HJG63_011211</name>
</gene>
<dbReference type="Gene3D" id="1.20.870.10">
    <property type="entry name" value="Son of sevenless (SoS) protein Chain: S domain 1"/>
    <property type="match status" value="1"/>
</dbReference>
<name>A0A7J8H0M0_ROUAE</name>
<dbReference type="EMBL" id="JACASE010000005">
    <property type="protein sequence ID" value="KAF6465806.1"/>
    <property type="molecule type" value="Genomic_DNA"/>
</dbReference>
<organism evidence="4 5">
    <name type="scientific">Rousettus aegyptiacus</name>
    <name type="common">Egyptian fruit bat</name>
    <name type="synonym">Pteropus aegyptiacus</name>
    <dbReference type="NCBI Taxonomy" id="9407"/>
    <lineage>
        <taxon>Eukaryota</taxon>
        <taxon>Metazoa</taxon>
        <taxon>Chordata</taxon>
        <taxon>Craniata</taxon>
        <taxon>Vertebrata</taxon>
        <taxon>Euteleostomi</taxon>
        <taxon>Mammalia</taxon>
        <taxon>Eutheria</taxon>
        <taxon>Laurasiatheria</taxon>
        <taxon>Chiroptera</taxon>
        <taxon>Yinpterochiroptera</taxon>
        <taxon>Pteropodoidea</taxon>
        <taxon>Pteropodidae</taxon>
        <taxon>Rousettinae</taxon>
        <taxon>Rousettus</taxon>
    </lineage>
</organism>
<evidence type="ECO:0000256" key="2">
    <source>
        <dbReference type="SAM" id="MobiDB-lite"/>
    </source>
</evidence>
<protein>
    <recommendedName>
        <fullName evidence="3">N-terminal Ras-GEF domain-containing protein</fullName>
    </recommendedName>
</protein>
<dbReference type="SUPFAM" id="SSF48366">
    <property type="entry name" value="Ras GEF"/>
    <property type="match status" value="1"/>
</dbReference>
<feature type="region of interest" description="Disordered" evidence="2">
    <location>
        <begin position="48"/>
        <end position="87"/>
    </location>
</feature>
<dbReference type="InterPro" id="IPR023578">
    <property type="entry name" value="Ras_GEF_dom_sf"/>
</dbReference>
<dbReference type="CDD" id="cd06224">
    <property type="entry name" value="REM"/>
    <property type="match status" value="1"/>
</dbReference>
<sequence>MVCLCRRPRVRGTEDGKAQTLKLGAWCRPLYLQSTTRNIAQELNDESLNSVPHQDGQTPQGNGAANPGLRGESELRSQQHKTSMVPSARARRLDSLIASLVPAYLGSDLTFVSAFLGTYKTFTTTQRVLETLCARYGCVLPTSEGDGGPVDQMKGAIYSILGIWLDQHHEDFLQPPEFPCLSLLQAYVQVNFPGSSLEHQIQLLFAELKDLELPESDTDGPDEDQGTTQEVTPSTSVVPSPEAAAYGGWASLEEEEAEREITPHAIPGMSGGSAFPEGVGAEWEDSLHAIPGMSGGSASSEGGNFQQIACLGSSEP</sequence>
<reference evidence="4 5" key="1">
    <citation type="journal article" date="2020" name="Nature">
        <title>Six reference-quality genomes reveal evolution of bat adaptations.</title>
        <authorList>
            <person name="Jebb D."/>
            <person name="Huang Z."/>
            <person name="Pippel M."/>
            <person name="Hughes G.M."/>
            <person name="Lavrichenko K."/>
            <person name="Devanna P."/>
            <person name="Winkler S."/>
            <person name="Jermiin L.S."/>
            <person name="Skirmuntt E.C."/>
            <person name="Katzourakis A."/>
            <person name="Burkitt-Gray L."/>
            <person name="Ray D.A."/>
            <person name="Sullivan K.A.M."/>
            <person name="Roscito J.G."/>
            <person name="Kirilenko B.M."/>
            <person name="Davalos L.M."/>
            <person name="Corthals A.P."/>
            <person name="Power M.L."/>
            <person name="Jones G."/>
            <person name="Ransome R.D."/>
            <person name="Dechmann D.K.N."/>
            <person name="Locatelli A.G."/>
            <person name="Puechmaille S.J."/>
            <person name="Fedrigo O."/>
            <person name="Jarvis E.D."/>
            <person name="Hiller M."/>
            <person name="Vernes S.C."/>
            <person name="Myers E.W."/>
            <person name="Teeling E.C."/>
        </authorList>
    </citation>
    <scope>NUCLEOTIDE SEQUENCE [LARGE SCALE GENOMIC DNA]</scope>
    <source>
        <strain evidence="4">MRouAeg1</strain>
        <tissue evidence="4">Muscle</tissue>
    </source>
</reference>
<feature type="region of interest" description="Disordered" evidence="2">
    <location>
        <begin position="213"/>
        <end position="242"/>
    </location>
</feature>
<proteinExistence type="predicted"/>
<keyword evidence="5" id="KW-1185">Reference proteome</keyword>
<dbReference type="Pfam" id="PF00618">
    <property type="entry name" value="RasGEF_N"/>
    <property type="match status" value="1"/>
</dbReference>
<feature type="compositionally biased region" description="Polar residues" evidence="2">
    <location>
        <begin position="48"/>
        <end position="63"/>
    </location>
</feature>
<dbReference type="SMART" id="SM00229">
    <property type="entry name" value="RasGEFN"/>
    <property type="match status" value="1"/>
</dbReference>
<evidence type="ECO:0000259" key="3">
    <source>
        <dbReference type="PROSITE" id="PS50212"/>
    </source>
</evidence>
<feature type="compositionally biased region" description="Polar residues" evidence="2">
    <location>
        <begin position="226"/>
        <end position="238"/>
    </location>
</feature>
<dbReference type="InterPro" id="IPR000651">
    <property type="entry name" value="Ras-like_Gua-exchang_fac_N"/>
</dbReference>
<comment type="caution">
    <text evidence="4">The sequence shown here is derived from an EMBL/GenBank/DDBJ whole genome shotgun (WGS) entry which is preliminary data.</text>
</comment>
<feature type="region of interest" description="Disordered" evidence="2">
    <location>
        <begin position="288"/>
        <end position="316"/>
    </location>
</feature>
<dbReference type="Proteomes" id="UP000593571">
    <property type="component" value="Unassembled WGS sequence"/>
</dbReference>
<dbReference type="PROSITE" id="PS50212">
    <property type="entry name" value="RASGEF_NTER"/>
    <property type="match status" value="1"/>
</dbReference>
<evidence type="ECO:0000313" key="5">
    <source>
        <dbReference type="Proteomes" id="UP000593571"/>
    </source>
</evidence>
<keyword evidence="1" id="KW-0344">Guanine-nucleotide releasing factor</keyword>
<feature type="compositionally biased region" description="Acidic residues" evidence="2">
    <location>
        <begin position="213"/>
        <end position="225"/>
    </location>
</feature>
<feature type="domain" description="N-terminal Ras-GEF" evidence="3">
    <location>
        <begin position="84"/>
        <end position="209"/>
    </location>
</feature>
<evidence type="ECO:0000313" key="4">
    <source>
        <dbReference type="EMBL" id="KAF6465806.1"/>
    </source>
</evidence>
<evidence type="ECO:0000256" key="1">
    <source>
        <dbReference type="PROSITE-ProRule" id="PRU00135"/>
    </source>
</evidence>
<accession>A0A7J8H0M0</accession>
<dbReference type="AlphaFoldDB" id="A0A7J8H0M0"/>
<dbReference type="PANTHER" id="PTHR46793">
    <property type="entry name" value="1700018F24RIK PROTEIN-RELATED-RELATED"/>
    <property type="match status" value="1"/>
</dbReference>
<dbReference type="GO" id="GO:0005085">
    <property type="term" value="F:guanyl-nucleotide exchange factor activity"/>
    <property type="evidence" value="ECO:0007669"/>
    <property type="project" value="UniProtKB-KW"/>
</dbReference>
<dbReference type="PANTHER" id="PTHR46793:SF3">
    <property type="entry name" value="RIKEN CDNA 4930596D02 GENE"/>
    <property type="match status" value="1"/>
</dbReference>